<protein>
    <submittedName>
        <fullName evidence="1">Uncharacterized protein</fullName>
    </submittedName>
</protein>
<proteinExistence type="predicted"/>
<dbReference type="KEGG" id="nno:NONO_c72380"/>
<sequence>MLTGIAAILIAALVLLAAHRYAVGPGRRVVERFDRYPPHAPMSDWSVLDHRPGHVRRPASQDLC</sequence>
<dbReference type="eggNOG" id="ENOG5032D9Z">
    <property type="taxonomic scope" value="Bacteria"/>
</dbReference>
<evidence type="ECO:0000313" key="2">
    <source>
        <dbReference type="Proteomes" id="UP000019150"/>
    </source>
</evidence>
<dbReference type="PATRIC" id="fig|1415166.3.peg.7427"/>
<dbReference type="RefSeq" id="WP_148307069.1">
    <property type="nucleotide sequence ID" value="NZ_CP006850.1"/>
</dbReference>
<evidence type="ECO:0000313" key="1">
    <source>
        <dbReference type="EMBL" id="AHH21995.1"/>
    </source>
</evidence>
<dbReference type="Proteomes" id="UP000019150">
    <property type="component" value="Chromosome"/>
</dbReference>
<dbReference type="AlphaFoldDB" id="W5TRJ5"/>
<dbReference type="STRING" id="1415166.NONO_c72380"/>
<dbReference type="OrthoDB" id="4569066at2"/>
<keyword evidence="2" id="KW-1185">Reference proteome</keyword>
<organism evidence="1 2">
    <name type="scientific">Nocardia nova SH22a</name>
    <dbReference type="NCBI Taxonomy" id="1415166"/>
    <lineage>
        <taxon>Bacteria</taxon>
        <taxon>Bacillati</taxon>
        <taxon>Actinomycetota</taxon>
        <taxon>Actinomycetes</taxon>
        <taxon>Mycobacteriales</taxon>
        <taxon>Nocardiaceae</taxon>
        <taxon>Nocardia</taxon>
    </lineage>
</organism>
<accession>W5TRJ5</accession>
<name>W5TRJ5_9NOCA</name>
<dbReference type="EMBL" id="CP006850">
    <property type="protein sequence ID" value="AHH21995.1"/>
    <property type="molecule type" value="Genomic_DNA"/>
</dbReference>
<reference evidence="1 2" key="1">
    <citation type="journal article" date="2014" name="Appl. Environ. Microbiol.">
        <title>Insights into the Microbial Degradation of Rubber and Gutta-Percha by Analysis of the Complete Genome of Nocardia nova SH22a.</title>
        <authorList>
            <person name="Luo Q."/>
            <person name="Hiessl S."/>
            <person name="Poehlein A."/>
            <person name="Daniel R."/>
            <person name="Steinbuchel A."/>
        </authorList>
    </citation>
    <scope>NUCLEOTIDE SEQUENCE [LARGE SCALE GENOMIC DNA]</scope>
    <source>
        <strain evidence="1">SH22a</strain>
    </source>
</reference>
<dbReference type="HOGENOM" id="CLU_2863294_0_0_11"/>
<gene>
    <name evidence="1" type="ORF">NONO_c72380</name>
</gene>